<dbReference type="RefSeq" id="WP_105196581.1">
    <property type="nucleotide sequence ID" value="NZ_OLKH01000112.1"/>
</dbReference>
<evidence type="ECO:0000256" key="3">
    <source>
        <dbReference type="ARBA" id="ARBA00022737"/>
    </source>
</evidence>
<dbReference type="Pfam" id="PF07724">
    <property type="entry name" value="AAA_2"/>
    <property type="match status" value="1"/>
</dbReference>
<dbReference type="AlphaFoldDB" id="A0A2N9PCC0"/>
<dbReference type="InterPro" id="IPR027417">
    <property type="entry name" value="P-loop_NTPase"/>
</dbReference>
<dbReference type="InterPro" id="IPR004176">
    <property type="entry name" value="Clp_R_N"/>
</dbReference>
<keyword evidence="5 10" id="KW-0067">ATP-binding</keyword>
<evidence type="ECO:0000256" key="7">
    <source>
        <dbReference type="ARBA" id="ARBA00023186"/>
    </source>
</evidence>
<dbReference type="CDD" id="cd00009">
    <property type="entry name" value="AAA"/>
    <property type="match status" value="1"/>
</dbReference>
<evidence type="ECO:0000256" key="8">
    <source>
        <dbReference type="ARBA" id="ARBA00026057"/>
    </source>
</evidence>
<dbReference type="PROSITE" id="PS51903">
    <property type="entry name" value="CLP_R"/>
    <property type="match status" value="1"/>
</dbReference>
<dbReference type="NCBIfam" id="TIGR03346">
    <property type="entry name" value="chaperone_ClpB"/>
    <property type="match status" value="1"/>
</dbReference>
<dbReference type="InterPro" id="IPR050130">
    <property type="entry name" value="ClpA_ClpB"/>
</dbReference>
<dbReference type="InterPro" id="IPR003959">
    <property type="entry name" value="ATPase_AAA_core"/>
</dbReference>
<dbReference type="Gene3D" id="3.40.50.300">
    <property type="entry name" value="P-loop containing nucleotide triphosphate hydrolases"/>
    <property type="match status" value="3"/>
</dbReference>
<comment type="subcellular location">
    <subcellularLocation>
        <location evidence="11">Cytoplasm</location>
    </subcellularLocation>
</comment>
<accession>A0A2N9PCC0</accession>
<feature type="domain" description="Clp R" evidence="12">
    <location>
        <begin position="3"/>
        <end position="144"/>
    </location>
</feature>
<reference evidence="13 14" key="1">
    <citation type="submission" date="2018-02" db="EMBL/GenBank/DDBJ databases">
        <authorList>
            <person name="Cohen D.B."/>
            <person name="Kent A.D."/>
        </authorList>
    </citation>
    <scope>NUCLEOTIDE SEQUENCE [LARGE SCALE GENOMIC DNA]</scope>
    <source>
        <strain evidence="13">CIP109753</strain>
    </source>
</reference>
<dbReference type="SMART" id="SM00382">
    <property type="entry name" value="AAA"/>
    <property type="match status" value="2"/>
</dbReference>
<comment type="similarity">
    <text evidence="1 10">Belongs to the ClpA/ClpB family.</text>
</comment>
<dbReference type="InterPro" id="IPR019489">
    <property type="entry name" value="Clp_ATPase_C"/>
</dbReference>
<dbReference type="Pfam" id="PF02861">
    <property type="entry name" value="Clp_N"/>
    <property type="match status" value="1"/>
</dbReference>
<evidence type="ECO:0000256" key="5">
    <source>
        <dbReference type="ARBA" id="ARBA00022840"/>
    </source>
</evidence>
<dbReference type="GO" id="GO:0005737">
    <property type="term" value="C:cytoplasm"/>
    <property type="evidence" value="ECO:0007669"/>
    <property type="project" value="UniProtKB-SubCell"/>
</dbReference>
<dbReference type="InterPro" id="IPR036628">
    <property type="entry name" value="Clp_N_dom_sf"/>
</dbReference>
<dbReference type="InterPro" id="IPR041546">
    <property type="entry name" value="ClpA/ClpB_AAA_lid"/>
</dbReference>
<dbReference type="Pfam" id="PF17871">
    <property type="entry name" value="AAA_lid_9"/>
    <property type="match status" value="1"/>
</dbReference>
<dbReference type="FunFam" id="3.40.50.300:FF:000010">
    <property type="entry name" value="Chaperone clpB 1, putative"/>
    <property type="match status" value="1"/>
</dbReference>
<evidence type="ECO:0000256" key="6">
    <source>
        <dbReference type="ARBA" id="ARBA00023054"/>
    </source>
</evidence>
<evidence type="ECO:0000256" key="2">
    <source>
        <dbReference type="ARBA" id="ARBA00017574"/>
    </source>
</evidence>
<keyword evidence="11" id="KW-0346">Stress response</keyword>
<evidence type="ECO:0000259" key="12">
    <source>
        <dbReference type="PROSITE" id="PS51903"/>
    </source>
</evidence>
<dbReference type="GO" id="GO:0016887">
    <property type="term" value="F:ATP hydrolysis activity"/>
    <property type="evidence" value="ECO:0007669"/>
    <property type="project" value="InterPro"/>
</dbReference>
<dbReference type="GO" id="GO:0005524">
    <property type="term" value="F:ATP binding"/>
    <property type="evidence" value="ECO:0007669"/>
    <property type="project" value="UniProtKB-UniRule"/>
</dbReference>
<evidence type="ECO:0000313" key="14">
    <source>
        <dbReference type="Proteomes" id="UP000238180"/>
    </source>
</evidence>
<keyword evidence="4 10" id="KW-0547">Nucleotide-binding</keyword>
<dbReference type="Gene3D" id="1.10.8.60">
    <property type="match status" value="1"/>
</dbReference>
<evidence type="ECO:0000256" key="11">
    <source>
        <dbReference type="RuleBase" id="RU362034"/>
    </source>
</evidence>
<organism evidence="13 14">
    <name type="scientific">Flavobacterium columnare</name>
    <dbReference type="NCBI Taxonomy" id="996"/>
    <lineage>
        <taxon>Bacteria</taxon>
        <taxon>Pseudomonadati</taxon>
        <taxon>Bacteroidota</taxon>
        <taxon>Flavobacteriia</taxon>
        <taxon>Flavobacteriales</taxon>
        <taxon>Flavobacteriaceae</taxon>
        <taxon>Flavobacterium</taxon>
    </lineage>
</organism>
<keyword evidence="7 10" id="KW-0143">Chaperone</keyword>
<dbReference type="Proteomes" id="UP000238180">
    <property type="component" value="Unassembled WGS sequence"/>
</dbReference>
<comment type="subunit">
    <text evidence="8">Homohexamer. The oligomerization is ATP-dependent.</text>
</comment>
<comment type="function">
    <text evidence="11">Part of a stress-induced multi-chaperone system, it is involved in the recovery of the cell from heat-induced damage, in cooperation with DnaK, DnaJ and GrpE.</text>
</comment>
<sequence length="867" mass="97430">MNLNNLTIKSQETLQKAQQIAQGYGQQQLENEHIFKGILEVDENVAPFILKKLNVNVELFKKIIESTIQSFPKVSGGDLMLSREANATLIEANNIAKKMNDEYVSIEHLILAIFKSKSKVAQILKDQGVTEKGLESAIAEIRKGERVTSASAEETYNSLSKYAKNLNELARTGKLDPVIGRDEEIRRVLQILTRRTKNNPMLIGEPGVGKTAIAEGLAHRIVDGDVPENLKDKIVFSLDMGALIAGAKYKGEFEERLKSVVKEVTSAGGDIVLFIDEIHTLVGAGGGEGAMDAANILKPALARGELRAIGATTLDEYQKYFEKDKALERRFQKINIDEPDIESAISILRGIKEKYEAHHKVRIKDDAIIAAVELSQRYITNRFLPDKAIDLMDEAASKLRMEINSKPEELDVLDRKIMQLEIEIEAIKRENDEIKLKLLGIDLANLKEERNEVFARWKSEKDLVDGIQNVKLTIEDLKLEAERAEKDGDYGKVAEIRYGKIKEAQERLDQLQKQLKENQQENTLIKEEVTQDDIAEVVAKWTGIPVVKMLQSEREKLLKLEDELHERVVGQEEAIQAISDAVRRSRAGLQDVKKPIGSFLFLGTTGVGKTELAKALAEYLFDDENAMTRIDMSEYQERHSVSRLVGAPPGYVGYDEGGQLTEAVRRKPYSVILLDEIEKAHPDTFNILLQVLDEGRLTDNKGRLADFKNTIIIMTSNMGSQIIQEKFENLIGSIEAATELAKIEVLGLLKQTVRPEFINRIDEIVMFTPLTNANIKEIVTLQLKSVTKMLAHQNVTMDATPEAINYLSEKGFDPEFGARPVKRVIQKEVLNQLSKEILAGKITTDTMILLDCFDNHLVFRNQDNIKN</sequence>
<evidence type="ECO:0000256" key="4">
    <source>
        <dbReference type="ARBA" id="ARBA00022741"/>
    </source>
</evidence>
<dbReference type="InterPro" id="IPR003593">
    <property type="entry name" value="AAA+_ATPase"/>
</dbReference>
<keyword evidence="11" id="KW-0963">Cytoplasm</keyword>
<dbReference type="PROSITE" id="PS00870">
    <property type="entry name" value="CLPAB_1"/>
    <property type="match status" value="1"/>
</dbReference>
<feature type="coiled-coil region" evidence="11">
    <location>
        <begin position="410"/>
        <end position="567"/>
    </location>
</feature>
<dbReference type="EMBL" id="OLKH01000112">
    <property type="protein sequence ID" value="SPE78002.1"/>
    <property type="molecule type" value="Genomic_DNA"/>
</dbReference>
<dbReference type="GO" id="GO:0042026">
    <property type="term" value="P:protein refolding"/>
    <property type="evidence" value="ECO:0007669"/>
    <property type="project" value="UniProtKB-UniRule"/>
</dbReference>
<dbReference type="GO" id="GO:0034605">
    <property type="term" value="P:cellular response to heat"/>
    <property type="evidence" value="ECO:0007669"/>
    <property type="project" value="TreeGrafter"/>
</dbReference>
<keyword evidence="6 11" id="KW-0175">Coiled coil</keyword>
<dbReference type="Gene3D" id="1.10.1780.10">
    <property type="entry name" value="Clp, N-terminal domain"/>
    <property type="match status" value="1"/>
</dbReference>
<proteinExistence type="inferred from homology"/>
<dbReference type="PANTHER" id="PTHR11638:SF18">
    <property type="entry name" value="HEAT SHOCK PROTEIN 104"/>
    <property type="match status" value="1"/>
</dbReference>
<name>A0A2N9PCC0_9FLAO</name>
<comment type="subunit">
    <text evidence="11">Homohexamer; The oligomerization is ATP-dependent.</text>
</comment>
<gene>
    <name evidence="13" type="primary">clpB1</name>
    <name evidence="11" type="synonym">clpB</name>
    <name evidence="13" type="ORF">FLACOL_02016</name>
</gene>
<evidence type="ECO:0000313" key="13">
    <source>
        <dbReference type="EMBL" id="SPE78002.1"/>
    </source>
</evidence>
<dbReference type="SMART" id="SM01086">
    <property type="entry name" value="ClpB_D2-small"/>
    <property type="match status" value="1"/>
</dbReference>
<dbReference type="FunFam" id="3.40.50.300:FF:000025">
    <property type="entry name" value="ATP-dependent Clp protease subunit"/>
    <property type="match status" value="1"/>
</dbReference>
<evidence type="ECO:0000256" key="1">
    <source>
        <dbReference type="ARBA" id="ARBA00008675"/>
    </source>
</evidence>
<dbReference type="InterPro" id="IPR001270">
    <property type="entry name" value="ClpA/B"/>
</dbReference>
<dbReference type="SUPFAM" id="SSF52540">
    <property type="entry name" value="P-loop containing nucleoside triphosphate hydrolases"/>
    <property type="match status" value="2"/>
</dbReference>
<evidence type="ECO:0000256" key="9">
    <source>
        <dbReference type="PROSITE-ProRule" id="PRU01251"/>
    </source>
</evidence>
<dbReference type="Pfam" id="PF10431">
    <property type="entry name" value="ClpB_D2-small"/>
    <property type="match status" value="1"/>
</dbReference>
<dbReference type="PANTHER" id="PTHR11638">
    <property type="entry name" value="ATP-DEPENDENT CLP PROTEASE"/>
    <property type="match status" value="1"/>
</dbReference>
<keyword evidence="3 9" id="KW-0677">Repeat</keyword>
<dbReference type="PROSITE" id="PS00871">
    <property type="entry name" value="CLPAB_2"/>
    <property type="match status" value="1"/>
</dbReference>
<dbReference type="CDD" id="cd19499">
    <property type="entry name" value="RecA-like_ClpB_Hsp104-like"/>
    <property type="match status" value="1"/>
</dbReference>
<dbReference type="FunFam" id="3.40.50.300:FF:000120">
    <property type="entry name" value="ATP-dependent chaperone ClpB"/>
    <property type="match status" value="1"/>
</dbReference>
<dbReference type="PRINTS" id="PR00300">
    <property type="entry name" value="CLPPROTEASEA"/>
</dbReference>
<dbReference type="Pfam" id="PF00004">
    <property type="entry name" value="AAA"/>
    <property type="match status" value="1"/>
</dbReference>
<dbReference type="InterPro" id="IPR028299">
    <property type="entry name" value="ClpA/B_CS2"/>
</dbReference>
<dbReference type="SUPFAM" id="SSF81923">
    <property type="entry name" value="Double Clp-N motif"/>
    <property type="match status" value="1"/>
</dbReference>
<evidence type="ECO:0000256" key="10">
    <source>
        <dbReference type="RuleBase" id="RU004432"/>
    </source>
</evidence>
<dbReference type="InterPro" id="IPR018368">
    <property type="entry name" value="ClpA/B_CS1"/>
</dbReference>
<protein>
    <recommendedName>
        <fullName evidence="2 11">Chaperone protein ClpB</fullName>
    </recommendedName>
</protein>
<dbReference type="InterPro" id="IPR017730">
    <property type="entry name" value="Chaperonin_ClpB"/>
</dbReference>